<dbReference type="AlphaFoldDB" id="A0A368GP02"/>
<organism evidence="1 2">
    <name type="scientific">Ancylostoma caninum</name>
    <name type="common">Dog hookworm</name>
    <dbReference type="NCBI Taxonomy" id="29170"/>
    <lineage>
        <taxon>Eukaryota</taxon>
        <taxon>Metazoa</taxon>
        <taxon>Ecdysozoa</taxon>
        <taxon>Nematoda</taxon>
        <taxon>Chromadorea</taxon>
        <taxon>Rhabditida</taxon>
        <taxon>Rhabditina</taxon>
        <taxon>Rhabditomorpha</taxon>
        <taxon>Strongyloidea</taxon>
        <taxon>Ancylostomatidae</taxon>
        <taxon>Ancylostomatinae</taxon>
        <taxon>Ancylostoma</taxon>
    </lineage>
</organism>
<evidence type="ECO:0000313" key="1">
    <source>
        <dbReference type="EMBL" id="RCN46101.1"/>
    </source>
</evidence>
<dbReference type="Proteomes" id="UP000252519">
    <property type="component" value="Unassembled WGS sequence"/>
</dbReference>
<dbReference type="OrthoDB" id="5862792at2759"/>
<keyword evidence="2" id="KW-1185">Reference proteome</keyword>
<accession>A0A368GP02</accession>
<dbReference type="Pfam" id="PF17309">
    <property type="entry name" value="DUF5356"/>
    <property type="match status" value="1"/>
</dbReference>
<name>A0A368GP02_ANCCA</name>
<reference evidence="1 2" key="1">
    <citation type="submission" date="2014-10" db="EMBL/GenBank/DDBJ databases">
        <title>Draft genome of the hookworm Ancylostoma caninum.</title>
        <authorList>
            <person name="Mitreva M."/>
        </authorList>
    </citation>
    <scope>NUCLEOTIDE SEQUENCE [LARGE SCALE GENOMIC DNA]</scope>
    <source>
        <strain evidence="1 2">Baltimore</strain>
    </source>
</reference>
<evidence type="ECO:0000313" key="2">
    <source>
        <dbReference type="Proteomes" id="UP000252519"/>
    </source>
</evidence>
<sequence length="145" mass="16480">MYPSLPSSVSMPTYPSDLRGERLTHLSDAEWETAEMAFPSEYLNLERHEERVSVFAAPEKALEHQLRLEERRRQRRLARRARKMGEALRKSKLDAIETFAQLVAAVTNLLNEDKHKNHGVQVHISVTIIGPHGSTPAKEITLATD</sequence>
<comment type="caution">
    <text evidence="1">The sequence shown here is derived from an EMBL/GenBank/DDBJ whole genome shotgun (WGS) entry which is preliminary data.</text>
</comment>
<proteinExistence type="predicted"/>
<protein>
    <submittedName>
        <fullName evidence="1">Uncharacterized protein</fullName>
    </submittedName>
</protein>
<dbReference type="EMBL" id="JOJR01000086">
    <property type="protein sequence ID" value="RCN46101.1"/>
    <property type="molecule type" value="Genomic_DNA"/>
</dbReference>
<gene>
    <name evidence="1" type="ORF">ANCCAN_07873</name>
</gene>
<dbReference type="InterPro" id="IPR020149">
    <property type="entry name" value="Uncharacterised_C02F5.10"/>
</dbReference>